<reference evidence="20" key="1">
    <citation type="submission" date="2020-04" db="EMBL/GenBank/DDBJ databases">
        <title>Analysis of mating type loci in Filobasidium floriforme.</title>
        <authorList>
            <person name="Nowrousian M."/>
        </authorList>
    </citation>
    <scope>NUCLEOTIDE SEQUENCE</scope>
    <source>
        <strain evidence="20">CBS 6242</strain>
    </source>
</reference>
<keyword evidence="10" id="KW-0100">Branched-chain amino acid biosynthesis</keyword>
<evidence type="ECO:0000256" key="3">
    <source>
        <dbReference type="ARBA" id="ARBA00022605"/>
    </source>
</evidence>
<dbReference type="GO" id="GO:0009099">
    <property type="term" value="P:L-valine biosynthetic process"/>
    <property type="evidence" value="ECO:0007669"/>
    <property type="project" value="UniProtKB-UniPathway"/>
</dbReference>
<comment type="cofactor">
    <cofactor evidence="15">
        <name>[2Fe-2S] cluster</name>
        <dbReference type="ChEBI" id="CHEBI:190135"/>
    </cofactor>
</comment>
<dbReference type="UniPathway" id="UPA00049">
    <property type="reaction ID" value="UER00061"/>
</dbReference>
<evidence type="ECO:0000256" key="14">
    <source>
        <dbReference type="ARBA" id="ARBA00029490"/>
    </source>
</evidence>
<dbReference type="InterPro" id="IPR004404">
    <property type="entry name" value="DihydroxyA_deHydtase"/>
</dbReference>
<evidence type="ECO:0000256" key="9">
    <source>
        <dbReference type="ARBA" id="ARBA00023239"/>
    </source>
</evidence>
<keyword evidence="21" id="KW-1185">Reference proteome</keyword>
<evidence type="ECO:0000256" key="4">
    <source>
        <dbReference type="ARBA" id="ARBA00022714"/>
    </source>
</evidence>
<evidence type="ECO:0000256" key="2">
    <source>
        <dbReference type="ARBA" id="ARBA00006486"/>
    </source>
</evidence>
<dbReference type="GO" id="GO:0009097">
    <property type="term" value="P:isoleucine biosynthetic process"/>
    <property type="evidence" value="ECO:0007669"/>
    <property type="project" value="UniProtKB-UniPathway"/>
</dbReference>
<comment type="caution">
    <text evidence="20">The sequence shown here is derived from an EMBL/GenBank/DDBJ whole genome shotgun (WGS) entry which is preliminary data.</text>
</comment>
<feature type="compositionally biased region" description="Polar residues" evidence="17">
    <location>
        <begin position="27"/>
        <end position="36"/>
    </location>
</feature>
<dbReference type="InterPro" id="IPR042096">
    <property type="entry name" value="Dihydro-acid_dehy_C"/>
</dbReference>
<dbReference type="PROSITE" id="PS00887">
    <property type="entry name" value="ILVD_EDD_2"/>
    <property type="match status" value="1"/>
</dbReference>
<evidence type="ECO:0000256" key="10">
    <source>
        <dbReference type="ARBA" id="ARBA00023304"/>
    </source>
</evidence>
<evidence type="ECO:0000256" key="12">
    <source>
        <dbReference type="ARBA" id="ARBA00029436"/>
    </source>
</evidence>
<dbReference type="Pfam" id="PF00920">
    <property type="entry name" value="ILVD_EDD_N"/>
    <property type="match status" value="1"/>
</dbReference>
<evidence type="ECO:0000256" key="5">
    <source>
        <dbReference type="ARBA" id="ARBA00022723"/>
    </source>
</evidence>
<evidence type="ECO:0000256" key="13">
    <source>
        <dbReference type="ARBA" id="ARBA00029437"/>
    </source>
</evidence>
<dbReference type="NCBIfam" id="NF002068">
    <property type="entry name" value="PRK00911.1"/>
    <property type="match status" value="1"/>
</dbReference>
<evidence type="ECO:0000256" key="1">
    <source>
        <dbReference type="ARBA" id="ARBA00001946"/>
    </source>
</evidence>
<dbReference type="EC" id="4.2.1.9" evidence="14"/>
<dbReference type="GO" id="GO:0046872">
    <property type="term" value="F:metal ion binding"/>
    <property type="evidence" value="ECO:0007669"/>
    <property type="project" value="UniProtKB-KW"/>
</dbReference>
<name>A0A8K0JEN3_9TREE</name>
<comment type="catalytic activity">
    <reaction evidence="16">
        <text>(2R,3R)-2,3-dihydroxy-3-methylpentanoate = (S)-3-methyl-2-oxopentanoate + H2O</text>
        <dbReference type="Rhea" id="RHEA:27694"/>
        <dbReference type="ChEBI" id="CHEBI:15377"/>
        <dbReference type="ChEBI" id="CHEBI:35146"/>
        <dbReference type="ChEBI" id="CHEBI:49258"/>
        <dbReference type="EC" id="4.2.1.9"/>
    </reaction>
    <physiologicalReaction direction="left-to-right" evidence="16">
        <dbReference type="Rhea" id="RHEA:27695"/>
    </physiologicalReaction>
</comment>
<keyword evidence="4" id="KW-0001">2Fe-2S</keyword>
<dbReference type="InterPro" id="IPR000581">
    <property type="entry name" value="ILV_EDD_N"/>
</dbReference>
<organism evidence="20 21">
    <name type="scientific">Filobasidium floriforme</name>
    <dbReference type="NCBI Taxonomy" id="5210"/>
    <lineage>
        <taxon>Eukaryota</taxon>
        <taxon>Fungi</taxon>
        <taxon>Dikarya</taxon>
        <taxon>Basidiomycota</taxon>
        <taxon>Agaricomycotina</taxon>
        <taxon>Tremellomycetes</taxon>
        <taxon>Filobasidiales</taxon>
        <taxon>Filobasidiaceae</taxon>
        <taxon>Filobasidium</taxon>
    </lineage>
</organism>
<dbReference type="Proteomes" id="UP000812966">
    <property type="component" value="Unassembled WGS sequence"/>
</dbReference>
<dbReference type="GO" id="GO:0051537">
    <property type="term" value="F:2 iron, 2 sulfur cluster binding"/>
    <property type="evidence" value="ECO:0007669"/>
    <property type="project" value="UniProtKB-KW"/>
</dbReference>
<sequence length="595" mass="63604">MSMGDVGIHSLKKAAEIFPDEPPKNDGTINKHSALLTQDPSRGGVQAYMYALGLTKEDMKKAQICIASVWFEGNPCNSHARDLGDIVKTGVEQANMVGFQTAVPGVSDNIGMGHDGMLYSLPSRDIIADALEMNIEAHRYDGAILIPSCDKNMPACMIAAARYNRPTILVYGGAILAGRRTMDCPALGAKAGDPLNIGNLHESYGGVLSGEITAEQHEDVIKHACPGAGSCGGMFTANTMSSIMEVMGLTLPYSASIPALYPEKKQECARAGKYLRNLLEKDIKPLDIMTRPAFLNAITITMVLCGSTNAVLHLLAVARACDVKLDMEDFQRIAETTPVLADLQPSGKLQMEDVHKVGGTPAVMKYLLEEGFLEGNVMTVTGKTLAENLSSVPSLDFSTQDVIRPLSNPIKATGHLRIFKGNFCPGGAVGKITGKEGTQFRGKAMCFEDEQSALDALKGKKMIKNTVVVLRTRGPAGAPGMPEQLKLSGAIMGAGLSQDVALLTDGRYSGASRGFLVGHVVPESYHGGPIALVQDGDEIVIDAEKNTIDLLVDDETLAKRKEKWVKPEPRFKRGLLYKYAQCVSDASNGCTTDGS</sequence>
<evidence type="ECO:0000256" key="15">
    <source>
        <dbReference type="ARBA" id="ARBA00034078"/>
    </source>
</evidence>
<dbReference type="FunFam" id="3.50.30.80:FF:000001">
    <property type="entry name" value="Dihydroxy-acid dehydratase"/>
    <property type="match status" value="1"/>
</dbReference>
<comment type="cofactor">
    <cofactor evidence="1">
        <name>Mg(2+)</name>
        <dbReference type="ChEBI" id="CHEBI:18420"/>
    </cofactor>
</comment>
<keyword evidence="9" id="KW-0456">Lyase</keyword>
<dbReference type="Pfam" id="PF24877">
    <property type="entry name" value="ILV_EDD_C"/>
    <property type="match status" value="1"/>
</dbReference>
<dbReference type="UniPathway" id="UPA00047">
    <property type="reaction ID" value="UER00057"/>
</dbReference>
<feature type="region of interest" description="Disordered" evidence="17">
    <location>
        <begin position="15"/>
        <end position="36"/>
    </location>
</feature>
<keyword evidence="7" id="KW-0408">Iron</keyword>
<dbReference type="SUPFAM" id="SSF143975">
    <property type="entry name" value="IlvD/EDD N-terminal domain-like"/>
    <property type="match status" value="1"/>
</dbReference>
<evidence type="ECO:0000256" key="11">
    <source>
        <dbReference type="ARBA" id="ARBA00029304"/>
    </source>
</evidence>
<keyword evidence="8" id="KW-0411">Iron-sulfur</keyword>
<comment type="similarity">
    <text evidence="2">Belongs to the IlvD/Edd family.</text>
</comment>
<keyword evidence="5" id="KW-0479">Metal-binding</keyword>
<proteinExistence type="inferred from homology"/>
<dbReference type="InterPro" id="IPR050165">
    <property type="entry name" value="DHAD_IlvD/Edd"/>
</dbReference>
<evidence type="ECO:0000256" key="7">
    <source>
        <dbReference type="ARBA" id="ARBA00023004"/>
    </source>
</evidence>
<dbReference type="GO" id="GO:0004160">
    <property type="term" value="F:dihydroxy-acid dehydratase activity"/>
    <property type="evidence" value="ECO:0007669"/>
    <property type="project" value="UniProtKB-EC"/>
</dbReference>
<dbReference type="PROSITE" id="PS00886">
    <property type="entry name" value="ILVD_EDD_1"/>
    <property type="match status" value="1"/>
</dbReference>
<dbReference type="EMBL" id="JABELV010000252">
    <property type="protein sequence ID" value="KAG7527630.1"/>
    <property type="molecule type" value="Genomic_DNA"/>
</dbReference>
<evidence type="ECO:0000313" key="20">
    <source>
        <dbReference type="EMBL" id="KAG7527630.1"/>
    </source>
</evidence>
<keyword evidence="6" id="KW-0460">Magnesium</keyword>
<comment type="catalytic activity">
    <reaction evidence="11">
        <text>(2R)-2,3-dihydroxy-3-methylbutanoate = 3-methyl-2-oxobutanoate + H2O</text>
        <dbReference type="Rhea" id="RHEA:24809"/>
        <dbReference type="ChEBI" id="CHEBI:11851"/>
        <dbReference type="ChEBI" id="CHEBI:15377"/>
        <dbReference type="ChEBI" id="CHEBI:49072"/>
        <dbReference type="EC" id="4.2.1.9"/>
    </reaction>
    <physiologicalReaction direction="left-to-right" evidence="11">
        <dbReference type="Rhea" id="RHEA:24810"/>
    </physiologicalReaction>
</comment>
<dbReference type="Gene3D" id="3.50.30.80">
    <property type="entry name" value="IlvD/EDD C-terminal domain-like"/>
    <property type="match status" value="1"/>
</dbReference>
<dbReference type="SUPFAM" id="SSF52016">
    <property type="entry name" value="LeuD/IlvD-like"/>
    <property type="match status" value="1"/>
</dbReference>
<evidence type="ECO:0000256" key="6">
    <source>
        <dbReference type="ARBA" id="ARBA00022842"/>
    </source>
</evidence>
<dbReference type="InterPro" id="IPR056740">
    <property type="entry name" value="ILV_EDD_C"/>
</dbReference>
<evidence type="ECO:0000313" key="21">
    <source>
        <dbReference type="Proteomes" id="UP000812966"/>
    </source>
</evidence>
<gene>
    <name evidence="20" type="ORF">FFLO_06739</name>
</gene>
<dbReference type="PANTHER" id="PTHR21000">
    <property type="entry name" value="DIHYDROXY-ACID DEHYDRATASE DAD"/>
    <property type="match status" value="1"/>
</dbReference>
<dbReference type="AlphaFoldDB" id="A0A8K0JEN3"/>
<keyword evidence="3" id="KW-0028">Amino-acid biosynthesis</keyword>
<accession>A0A8K0JEN3</accession>
<feature type="domain" description="Dihydroxy-acid/6-phosphogluconate dehydratase C-terminal" evidence="19">
    <location>
        <begin position="401"/>
        <end position="590"/>
    </location>
</feature>
<evidence type="ECO:0000256" key="16">
    <source>
        <dbReference type="ARBA" id="ARBA00052865"/>
    </source>
</evidence>
<comment type="pathway">
    <text evidence="12">Amino-acid biosynthesis; L-valine biosynthesis; L-valine from pyruvate: step 3/4.</text>
</comment>
<evidence type="ECO:0000259" key="18">
    <source>
        <dbReference type="Pfam" id="PF00920"/>
    </source>
</evidence>
<feature type="domain" description="Dihydroxy-acid/6-phosphogluconate dehydratase N-terminal" evidence="18">
    <location>
        <begin position="61"/>
        <end position="388"/>
    </location>
</feature>
<comment type="pathway">
    <text evidence="13">Amino-acid biosynthesis; L-isoleucine biosynthesis; L-isoleucine from 2-oxobutanoate: step 3/4.</text>
</comment>
<evidence type="ECO:0000256" key="17">
    <source>
        <dbReference type="SAM" id="MobiDB-lite"/>
    </source>
</evidence>
<evidence type="ECO:0000256" key="8">
    <source>
        <dbReference type="ARBA" id="ARBA00023014"/>
    </source>
</evidence>
<dbReference type="InterPro" id="IPR020558">
    <property type="entry name" value="DiOHA_6PGluconate_deHydtase_CS"/>
</dbReference>
<protein>
    <recommendedName>
        <fullName evidence="14">dihydroxy-acid dehydratase</fullName>
        <ecNumber evidence="14">4.2.1.9</ecNumber>
    </recommendedName>
</protein>
<dbReference type="InterPro" id="IPR037237">
    <property type="entry name" value="IlvD/EDD_N"/>
</dbReference>
<dbReference type="NCBIfam" id="TIGR00110">
    <property type="entry name" value="ilvD"/>
    <property type="match status" value="1"/>
</dbReference>
<dbReference type="PANTHER" id="PTHR21000:SF5">
    <property type="entry name" value="DIHYDROXY-ACID DEHYDRATASE, MITOCHONDRIAL"/>
    <property type="match status" value="1"/>
</dbReference>
<evidence type="ECO:0000259" key="19">
    <source>
        <dbReference type="Pfam" id="PF24877"/>
    </source>
</evidence>